<comment type="caution">
    <text evidence="1">The sequence shown here is derived from an EMBL/GenBank/DDBJ whole genome shotgun (WGS) entry which is preliminary data.</text>
</comment>
<reference evidence="1 2" key="1">
    <citation type="submission" date="2018-04" db="EMBL/GenBank/DDBJ databases">
        <title>Draft genome sequence of Pseudomonas syringae pv. actinidiae biovar 3 strains isolated from kiwifruit in Kagawa prefecture.</title>
        <authorList>
            <person name="Tabuchi M."/>
            <person name="Saito M."/>
            <person name="Fujiwara S."/>
            <person name="Sasa N."/>
            <person name="Akimitsu K."/>
            <person name="Gomi K."/>
            <person name="Konishi-Sugita S."/>
            <person name="Hamano K."/>
            <person name="Kataoka I."/>
        </authorList>
    </citation>
    <scope>NUCLEOTIDE SEQUENCE [LARGE SCALE GENOMIC DNA]</scope>
    <source>
        <strain evidence="1 2">MAFF212211</strain>
    </source>
</reference>
<name>A0AAN4TJ96_PSESF</name>
<sequence>MQSRKRPRDVTAAQLWIFDPSRSLGAVRSSKNLMPVTAWLTGRWSLLVIPDSAISTEVFQDLVGGSVHLHLLKRSAIPCHFMSRCYVNAHTTSDIV</sequence>
<dbReference type="Proteomes" id="UP000248291">
    <property type="component" value="Unassembled WGS sequence"/>
</dbReference>
<dbReference type="GO" id="GO:0008233">
    <property type="term" value="F:peptidase activity"/>
    <property type="evidence" value="ECO:0007669"/>
    <property type="project" value="UniProtKB-KW"/>
</dbReference>
<keyword evidence="1" id="KW-0378">Hydrolase</keyword>
<keyword evidence="1" id="KW-0645">Protease</keyword>
<organism evidence="1 2">
    <name type="scientific">Pseudomonas syringae pv. actinidiae</name>
    <dbReference type="NCBI Taxonomy" id="103796"/>
    <lineage>
        <taxon>Bacteria</taxon>
        <taxon>Pseudomonadati</taxon>
        <taxon>Pseudomonadota</taxon>
        <taxon>Gammaproteobacteria</taxon>
        <taxon>Pseudomonadales</taxon>
        <taxon>Pseudomonadaceae</taxon>
        <taxon>Pseudomonas</taxon>
        <taxon>Pseudomonas syringae</taxon>
    </lineage>
</organism>
<dbReference type="GO" id="GO:0006508">
    <property type="term" value="P:proteolysis"/>
    <property type="evidence" value="ECO:0007669"/>
    <property type="project" value="UniProtKB-KW"/>
</dbReference>
<dbReference type="EMBL" id="BGKA01000029">
    <property type="protein sequence ID" value="GBH15002.1"/>
    <property type="molecule type" value="Genomic_DNA"/>
</dbReference>
<accession>A0AAN4TJ96</accession>
<proteinExistence type="predicted"/>
<protein>
    <submittedName>
        <fullName evidence="1">Serine protease</fullName>
    </submittedName>
</protein>
<evidence type="ECO:0000313" key="2">
    <source>
        <dbReference type="Proteomes" id="UP000248291"/>
    </source>
</evidence>
<dbReference type="AlphaFoldDB" id="A0AAN4TJ96"/>
<gene>
    <name evidence="1" type="ORF">KPSA3_00919</name>
</gene>
<evidence type="ECO:0000313" key="1">
    <source>
        <dbReference type="EMBL" id="GBH15002.1"/>
    </source>
</evidence>